<dbReference type="GO" id="GO:0004753">
    <property type="term" value="F:saccharopine dehydrogenase activity"/>
    <property type="evidence" value="ECO:0007669"/>
    <property type="project" value="TreeGrafter"/>
</dbReference>
<dbReference type="AlphaFoldDB" id="A0A521D4A9"/>
<dbReference type="InterPro" id="IPR032095">
    <property type="entry name" value="Sacchrp_dh-like_C"/>
</dbReference>
<protein>
    <submittedName>
        <fullName evidence="4">Saccharopine dehydrogenase (NADP+, L-glutamate forming)</fullName>
    </submittedName>
</protein>
<dbReference type="GO" id="GO:0019878">
    <property type="term" value="P:lysine biosynthetic process via aminoadipic acid"/>
    <property type="evidence" value="ECO:0007669"/>
    <property type="project" value="TreeGrafter"/>
</dbReference>
<keyword evidence="1" id="KW-0560">Oxidoreductase</keyword>
<evidence type="ECO:0000259" key="2">
    <source>
        <dbReference type="Pfam" id="PF03435"/>
    </source>
</evidence>
<proteinExistence type="predicted"/>
<evidence type="ECO:0000313" key="5">
    <source>
        <dbReference type="Proteomes" id="UP000319040"/>
    </source>
</evidence>
<keyword evidence="5" id="KW-1185">Reference proteome</keyword>
<dbReference type="InterPro" id="IPR005097">
    <property type="entry name" value="Sacchrp_dh_NADP-bd"/>
</dbReference>
<dbReference type="RefSeq" id="WP_142533292.1">
    <property type="nucleotide sequence ID" value="NZ_FXTB01000004.1"/>
</dbReference>
<dbReference type="PANTHER" id="PTHR11133:SF22">
    <property type="entry name" value="ALPHA-AMINOADIPIC SEMIALDEHYDE SYNTHASE, MITOCHONDRIAL"/>
    <property type="match status" value="1"/>
</dbReference>
<dbReference type="Gene3D" id="3.40.50.720">
    <property type="entry name" value="NAD(P)-binding Rossmann-like Domain"/>
    <property type="match status" value="1"/>
</dbReference>
<evidence type="ECO:0000256" key="1">
    <source>
        <dbReference type="ARBA" id="ARBA00023002"/>
    </source>
</evidence>
<feature type="domain" description="Saccharopine dehydrogenase-like C-terminal" evidence="3">
    <location>
        <begin position="125"/>
        <end position="430"/>
    </location>
</feature>
<dbReference type="PANTHER" id="PTHR11133">
    <property type="entry name" value="SACCHAROPINE DEHYDROGENASE"/>
    <property type="match status" value="1"/>
</dbReference>
<dbReference type="EMBL" id="FXTB01000004">
    <property type="protein sequence ID" value="SMO65720.1"/>
    <property type="molecule type" value="Genomic_DNA"/>
</dbReference>
<name>A0A521D4A9_SACCC</name>
<evidence type="ECO:0000259" key="3">
    <source>
        <dbReference type="Pfam" id="PF16653"/>
    </source>
</evidence>
<dbReference type="Proteomes" id="UP000319040">
    <property type="component" value="Unassembled WGS sequence"/>
</dbReference>
<feature type="domain" description="Saccharopine dehydrogenase NADP binding" evidence="2">
    <location>
        <begin position="7"/>
        <end position="120"/>
    </location>
</feature>
<dbReference type="Pfam" id="PF16653">
    <property type="entry name" value="Sacchrp_dh_C"/>
    <property type="match status" value="1"/>
</dbReference>
<sequence length="450" mass="50837">MSNNKNILILGAGKVAGPIVQYFLRQKYRVTVASQYLYEGELIIENNPLGEAVECCANDGAKLNSLVRNSNVVVSLLPNKFHHLVCKACIRQKRSLLTPSYEQPEISLMHSDACKSNITILNEMGLYPGIDHMWASEIIAEIKARGGKVKKFISACGALPSPESLDNPFRYKFSWSPKAVMRASSAKASYLKNNIMVELEPSQLMKNIVAVKIRRLGKLEAHANRNALPYISLYQIPQVETFFRGTLRYKGWCEVIDALIETGYLSEKPFPEHISNYGDLTAFLGGMENTPNLRDSFARKLNIKTHSNTIMAMEWIGLFSRSHFNTNLSSPFEVLTNRMAGRIKMLPSDKDVVVLNQQILFTLPDGKEKMINAVLTRMGRDDQRTAIADAVSLPTALAAEMLLHKSIEHKGVIRPVYPDIYQPILKKLRENFKFRFKETELDGEKWPKGW</sequence>
<dbReference type="Gene3D" id="1.10.1870.10">
    <property type="entry name" value="Domain 3, Saccharopine reductase"/>
    <property type="match status" value="1"/>
</dbReference>
<dbReference type="Pfam" id="PF03435">
    <property type="entry name" value="Sacchrp_dh_NADP"/>
    <property type="match status" value="1"/>
</dbReference>
<dbReference type="OrthoDB" id="973788at2"/>
<dbReference type="InterPro" id="IPR036291">
    <property type="entry name" value="NAD(P)-bd_dom_sf"/>
</dbReference>
<dbReference type="SUPFAM" id="SSF55347">
    <property type="entry name" value="Glyceraldehyde-3-phosphate dehydrogenase-like, C-terminal domain"/>
    <property type="match status" value="1"/>
</dbReference>
<dbReference type="SUPFAM" id="SSF51735">
    <property type="entry name" value="NAD(P)-binding Rossmann-fold domains"/>
    <property type="match status" value="1"/>
</dbReference>
<evidence type="ECO:0000313" key="4">
    <source>
        <dbReference type="EMBL" id="SMO65720.1"/>
    </source>
</evidence>
<dbReference type="InterPro" id="IPR051168">
    <property type="entry name" value="AASS"/>
</dbReference>
<organism evidence="4 5">
    <name type="scientific">Saccharicrinis carchari</name>
    <dbReference type="NCBI Taxonomy" id="1168039"/>
    <lineage>
        <taxon>Bacteria</taxon>
        <taxon>Pseudomonadati</taxon>
        <taxon>Bacteroidota</taxon>
        <taxon>Bacteroidia</taxon>
        <taxon>Marinilabiliales</taxon>
        <taxon>Marinilabiliaceae</taxon>
        <taxon>Saccharicrinis</taxon>
    </lineage>
</organism>
<reference evidence="4 5" key="1">
    <citation type="submission" date="2017-05" db="EMBL/GenBank/DDBJ databases">
        <authorList>
            <person name="Varghese N."/>
            <person name="Submissions S."/>
        </authorList>
    </citation>
    <scope>NUCLEOTIDE SEQUENCE [LARGE SCALE GENOMIC DNA]</scope>
    <source>
        <strain evidence="4 5">DSM 27040</strain>
    </source>
</reference>
<gene>
    <name evidence="4" type="ORF">SAMN06265379_104140</name>
</gene>
<dbReference type="GO" id="GO:0005737">
    <property type="term" value="C:cytoplasm"/>
    <property type="evidence" value="ECO:0007669"/>
    <property type="project" value="TreeGrafter"/>
</dbReference>
<dbReference type="Gene3D" id="3.30.360.10">
    <property type="entry name" value="Dihydrodipicolinate Reductase, domain 2"/>
    <property type="match status" value="1"/>
</dbReference>
<accession>A0A521D4A9</accession>